<dbReference type="AlphaFoldDB" id="A0A382C9G8"/>
<gene>
    <name evidence="2" type="ORF">METZ01_LOCUS175306</name>
</gene>
<evidence type="ECO:0000256" key="1">
    <source>
        <dbReference type="SAM" id="Phobius"/>
    </source>
</evidence>
<organism evidence="2">
    <name type="scientific">marine metagenome</name>
    <dbReference type="NCBI Taxonomy" id="408172"/>
    <lineage>
        <taxon>unclassified sequences</taxon>
        <taxon>metagenomes</taxon>
        <taxon>ecological metagenomes</taxon>
    </lineage>
</organism>
<feature type="transmembrane region" description="Helical" evidence="1">
    <location>
        <begin position="127"/>
        <end position="145"/>
    </location>
</feature>
<dbReference type="InterPro" id="IPR043130">
    <property type="entry name" value="CDP-OH_PTrfase_TM_dom"/>
</dbReference>
<protein>
    <recommendedName>
        <fullName evidence="3">CDP-alcohol phosphatidyltransferase</fullName>
    </recommendedName>
</protein>
<dbReference type="InterPro" id="IPR000462">
    <property type="entry name" value="CDP-OH_P_trans"/>
</dbReference>
<feature type="transmembrane region" description="Helical" evidence="1">
    <location>
        <begin position="231"/>
        <end position="254"/>
    </location>
</feature>
<reference evidence="2" key="1">
    <citation type="submission" date="2018-05" db="EMBL/GenBank/DDBJ databases">
        <authorList>
            <person name="Lanie J.A."/>
            <person name="Ng W.-L."/>
            <person name="Kazmierczak K.M."/>
            <person name="Andrzejewski T.M."/>
            <person name="Davidsen T.M."/>
            <person name="Wayne K.J."/>
            <person name="Tettelin H."/>
            <person name="Glass J.I."/>
            <person name="Rusch D."/>
            <person name="Podicherti R."/>
            <person name="Tsui H.-C.T."/>
            <person name="Winkler M.E."/>
        </authorList>
    </citation>
    <scope>NUCLEOTIDE SEQUENCE</scope>
</reference>
<dbReference type="GO" id="GO:0008654">
    <property type="term" value="P:phospholipid biosynthetic process"/>
    <property type="evidence" value="ECO:0007669"/>
    <property type="project" value="InterPro"/>
</dbReference>
<dbReference type="Pfam" id="PF01066">
    <property type="entry name" value="CDP-OH_P_transf"/>
    <property type="match status" value="1"/>
</dbReference>
<feature type="transmembrane region" description="Helical" evidence="1">
    <location>
        <begin position="260"/>
        <end position="277"/>
    </location>
</feature>
<keyword evidence="1" id="KW-0812">Transmembrane</keyword>
<name>A0A382C9G8_9ZZZZ</name>
<dbReference type="Gene3D" id="1.20.120.1760">
    <property type="match status" value="1"/>
</dbReference>
<feature type="transmembrane region" description="Helical" evidence="1">
    <location>
        <begin position="56"/>
        <end position="80"/>
    </location>
</feature>
<dbReference type="GO" id="GO:0016020">
    <property type="term" value="C:membrane"/>
    <property type="evidence" value="ECO:0007669"/>
    <property type="project" value="InterPro"/>
</dbReference>
<keyword evidence="1" id="KW-1133">Transmembrane helix</keyword>
<evidence type="ECO:0008006" key="3">
    <source>
        <dbReference type="Google" id="ProtNLM"/>
    </source>
</evidence>
<dbReference type="GO" id="GO:0016780">
    <property type="term" value="F:phosphotransferase activity, for other substituted phosphate groups"/>
    <property type="evidence" value="ECO:0007669"/>
    <property type="project" value="InterPro"/>
</dbReference>
<keyword evidence="1" id="KW-0472">Membrane</keyword>
<proteinExistence type="predicted"/>
<dbReference type="EMBL" id="UINC01033331">
    <property type="protein sequence ID" value="SVB22452.1"/>
    <property type="molecule type" value="Genomic_DNA"/>
</dbReference>
<sequence>MNVLSDQVSPVKEIIEPVNRYFHNPIAASIVQALKDTWVTPNQVTYVSVFVGLVSAYTFSLGTLQAFFFAGILLEVVLILDCVDGQLARAKKCSSDWGRLLDGIAGYIIYLAVLAGIMISLDKEHMTLALFGLITILRAIAYDYCKLTMITMIQKGSDGNFQEILDTYSKISDNDSILLKVYFYYLQLQRLMFCGCFTSLGEFVGSGREDYKDDLMSSSERKDYQQKASPLMIAWSWNGVDLPLFLLVLMSLFGVMERCLLPLVCFLALQFVLTIIYHQTQTQRLLNIGKVKSI</sequence>
<feature type="transmembrane region" description="Helical" evidence="1">
    <location>
        <begin position="100"/>
        <end position="121"/>
    </location>
</feature>
<accession>A0A382C9G8</accession>
<evidence type="ECO:0000313" key="2">
    <source>
        <dbReference type="EMBL" id="SVB22452.1"/>
    </source>
</evidence>